<dbReference type="Proteomes" id="UP001589793">
    <property type="component" value="Unassembled WGS sequence"/>
</dbReference>
<evidence type="ECO:0000313" key="13">
    <source>
        <dbReference type="Proteomes" id="UP001589793"/>
    </source>
</evidence>
<dbReference type="Gene3D" id="3.40.1190.10">
    <property type="entry name" value="Mur-like, catalytic domain"/>
    <property type="match status" value="1"/>
</dbReference>
<feature type="binding site" evidence="7">
    <location>
        <position position="45"/>
    </location>
    <ligand>
        <name>UDP-N-acetyl-alpha-D-muramoyl-L-alanyl-D-glutamate</name>
        <dbReference type="ChEBI" id="CHEBI:83900"/>
    </ligand>
</feature>
<feature type="modified residue" description="N6-carboxylysine" evidence="7">
    <location>
        <position position="244"/>
    </location>
</feature>
<evidence type="ECO:0000259" key="11">
    <source>
        <dbReference type="Pfam" id="PF08245"/>
    </source>
</evidence>
<feature type="binding site" evidence="7">
    <location>
        <position position="488"/>
    </location>
    <ligand>
        <name>meso-2,6-diaminopimelate</name>
        <dbReference type="ChEBI" id="CHEBI:57791"/>
    </ligand>
</feature>
<dbReference type="PANTHER" id="PTHR23135">
    <property type="entry name" value="MUR LIGASE FAMILY MEMBER"/>
    <property type="match status" value="1"/>
</dbReference>
<feature type="binding site" evidence="7">
    <location>
        <begin position="177"/>
        <end position="178"/>
    </location>
    <ligand>
        <name>UDP-N-acetyl-alpha-D-muramoyl-L-alanyl-D-glutamate</name>
        <dbReference type="ChEBI" id="CHEBI:83900"/>
    </ligand>
</feature>
<feature type="binding site" evidence="7">
    <location>
        <position position="47"/>
    </location>
    <ligand>
        <name>UDP-N-acetyl-alpha-D-muramoyl-L-alanyl-D-glutamate</name>
        <dbReference type="ChEBI" id="CHEBI:83900"/>
    </ligand>
</feature>
<keyword evidence="2 7" id="KW-0132">Cell division</keyword>
<dbReference type="Pfam" id="PF08245">
    <property type="entry name" value="Mur_ligase_M"/>
    <property type="match status" value="1"/>
</dbReference>
<reference evidence="12 13" key="1">
    <citation type="submission" date="2024-09" db="EMBL/GenBank/DDBJ databases">
        <authorList>
            <person name="Sun Q."/>
            <person name="Mori K."/>
        </authorList>
    </citation>
    <scope>NUCLEOTIDE SEQUENCE [LARGE SCALE GENOMIC DNA]</scope>
    <source>
        <strain evidence="12 13">CICC 10874</strain>
    </source>
</reference>
<evidence type="ECO:0000256" key="6">
    <source>
        <dbReference type="ARBA" id="ARBA00023316"/>
    </source>
</evidence>
<feature type="domain" description="Mur ligase central" evidence="11">
    <location>
        <begin position="128"/>
        <end position="335"/>
    </location>
</feature>
<comment type="cofactor">
    <cofactor evidence="7">
        <name>Mg(2+)</name>
        <dbReference type="ChEBI" id="CHEBI:18420"/>
    </cofactor>
</comment>
<sequence>MTTPAVQEPPRPQRTEPIAPAELASRLAAVQQGPDARCAVTGITLDSRSVRPGDLWCALPGAHAHGADFAAQAASRGAAAALTDPAGAERCAAAGLPVLVVADPRARTAAAASLVYGHPAERIATIAVTGTNGKTSVTTMAHRALLAMGRTSGVIGTSGTSFVAADGAEHAIGTVRTTPESPEVHGILARMHEAGVDSCAMEVSSHALVLHRADGVVFDAACFTNLTQDHLDFHGDMESYFRAKALLFTPAHARRGVVCVDDAWGRRLAEQASIPVTTYATRPGTTADVRLVEESLRVEGFGASFEIEREGERTALRSPLPGRHYVANTIAVVLLLEALGLAGEEVHRAVAAEGVVPGRMELVAEHPVRGIVDFSHTPDALVQALTTLRELPGTGRLIAVIGAGGERDRGKRPLMGEAAARLADVVVVTDDNPRGEDPAVIRAEILAGARAVASAQVHEVDGRRDGIALAVRLADVGDTILVAGKGAETGQQIGGIVHPFDDRDVLRGALAAAGMRMEGDRC</sequence>
<protein>
    <recommendedName>
        <fullName evidence="7">UDP-N-acetylmuramoyl-L-alanyl-D-glutamate--2,6-diaminopimelate ligase</fullName>
        <ecNumber evidence="7">6.3.2.13</ecNumber>
    </recommendedName>
    <alternativeName>
        <fullName evidence="7">Meso-A2pm-adding enzyme</fullName>
    </alternativeName>
    <alternativeName>
        <fullName evidence="7">Meso-diaminopimelate-adding enzyme</fullName>
    </alternativeName>
    <alternativeName>
        <fullName evidence="7">UDP-MurNAc-L-Ala-D-Glu:meso-diaminopimelate ligase</fullName>
    </alternativeName>
    <alternativeName>
        <fullName evidence="7">UDP-MurNAc-tripeptide synthetase</fullName>
    </alternativeName>
    <alternativeName>
        <fullName evidence="7">UDP-N-acetylmuramyl-tripeptide synthetase</fullName>
    </alternativeName>
</protein>
<evidence type="ECO:0000256" key="3">
    <source>
        <dbReference type="ARBA" id="ARBA00022960"/>
    </source>
</evidence>
<dbReference type="PANTHER" id="PTHR23135:SF4">
    <property type="entry name" value="UDP-N-ACETYLMURAMOYL-L-ALANYL-D-GLUTAMATE--2,6-DIAMINOPIMELATE LIGASE MURE HOMOLOG, CHLOROPLASTIC"/>
    <property type="match status" value="1"/>
</dbReference>
<dbReference type="RefSeq" id="WP_376982522.1">
    <property type="nucleotide sequence ID" value="NZ_JBHLSV010000025.1"/>
</dbReference>
<feature type="domain" description="Mur ligase N-terminal catalytic" evidence="9">
    <location>
        <begin position="40"/>
        <end position="113"/>
    </location>
</feature>
<keyword evidence="6 7" id="KW-0961">Cell wall biogenesis/degradation</keyword>
<keyword evidence="7" id="KW-0067">ATP-binding</keyword>
<dbReference type="InterPro" id="IPR005761">
    <property type="entry name" value="UDP-N-AcMur-Glu-dNH2Pim_ligase"/>
</dbReference>
<comment type="subcellular location">
    <subcellularLocation>
        <location evidence="7 8">Cytoplasm</location>
    </subcellularLocation>
</comment>
<dbReference type="Pfam" id="PF01225">
    <property type="entry name" value="Mur_ligase"/>
    <property type="match status" value="1"/>
</dbReference>
<dbReference type="Gene3D" id="3.40.1390.10">
    <property type="entry name" value="MurE/MurF, N-terminal domain"/>
    <property type="match status" value="1"/>
</dbReference>
<evidence type="ECO:0000259" key="10">
    <source>
        <dbReference type="Pfam" id="PF02875"/>
    </source>
</evidence>
<keyword evidence="4 7" id="KW-0573">Peptidoglycan synthesis</keyword>
<dbReference type="InterPro" id="IPR004101">
    <property type="entry name" value="Mur_ligase_C"/>
</dbReference>
<gene>
    <name evidence="7" type="primary">murE</name>
    <name evidence="12" type="ORF">ACFFF6_16195</name>
</gene>
<dbReference type="GO" id="GO:0008765">
    <property type="term" value="F:UDP-N-acetylmuramoylalanyl-D-glutamate-2,6-diaminopimelate ligase activity"/>
    <property type="evidence" value="ECO:0007669"/>
    <property type="project" value="UniProtKB-EC"/>
</dbReference>
<evidence type="ECO:0000256" key="8">
    <source>
        <dbReference type="RuleBase" id="RU004135"/>
    </source>
</evidence>
<dbReference type="SUPFAM" id="SSF53623">
    <property type="entry name" value="MurD-like peptide ligases, catalytic domain"/>
    <property type="match status" value="1"/>
</dbReference>
<dbReference type="NCBIfam" id="NF001126">
    <property type="entry name" value="PRK00139.1-4"/>
    <property type="match status" value="1"/>
</dbReference>
<evidence type="ECO:0000256" key="2">
    <source>
        <dbReference type="ARBA" id="ARBA00022618"/>
    </source>
</evidence>
<feature type="binding site" evidence="7">
    <location>
        <position position="204"/>
    </location>
    <ligand>
        <name>UDP-N-acetyl-alpha-D-muramoyl-L-alanyl-D-glutamate</name>
        <dbReference type="ChEBI" id="CHEBI:83900"/>
    </ligand>
</feature>
<dbReference type="Gene3D" id="3.90.190.20">
    <property type="entry name" value="Mur ligase, C-terminal domain"/>
    <property type="match status" value="1"/>
</dbReference>
<dbReference type="InterPro" id="IPR035911">
    <property type="entry name" value="MurE/MurF_N"/>
</dbReference>
<evidence type="ECO:0000259" key="9">
    <source>
        <dbReference type="Pfam" id="PF01225"/>
    </source>
</evidence>
<dbReference type="InterPro" id="IPR036565">
    <property type="entry name" value="Mur-like_cat_sf"/>
</dbReference>
<keyword evidence="3 7" id="KW-0133">Cell shape</keyword>
<dbReference type="HAMAP" id="MF_00208">
    <property type="entry name" value="MurE"/>
    <property type="match status" value="1"/>
</dbReference>
<comment type="caution">
    <text evidence="12">The sequence shown here is derived from an EMBL/GenBank/DDBJ whole genome shotgun (WGS) entry which is preliminary data.</text>
</comment>
<evidence type="ECO:0000256" key="4">
    <source>
        <dbReference type="ARBA" id="ARBA00022984"/>
    </source>
</evidence>
<feature type="domain" description="Mur ligase C-terminal" evidence="10">
    <location>
        <begin position="358"/>
        <end position="486"/>
    </location>
</feature>
<dbReference type="InterPro" id="IPR036615">
    <property type="entry name" value="Mur_ligase_C_dom_sf"/>
</dbReference>
<keyword evidence="13" id="KW-1185">Reference proteome</keyword>
<keyword evidence="7 12" id="KW-0436">Ligase</keyword>
<dbReference type="EC" id="6.3.2.13" evidence="7"/>
<comment type="PTM">
    <text evidence="7">Carboxylation is probably crucial for Mg(2+) binding and, consequently, for the gamma-phosphate positioning of ATP.</text>
</comment>
<feature type="binding site" evidence="7">
    <location>
        <begin position="431"/>
        <end position="434"/>
    </location>
    <ligand>
        <name>meso-2,6-diaminopimelate</name>
        <dbReference type="ChEBI" id="CHEBI:57791"/>
    </ligand>
</feature>
<keyword evidence="7" id="KW-0547">Nucleotide-binding</keyword>
<feature type="short sequence motif" description="Meso-diaminopimelate recognition motif" evidence="7">
    <location>
        <begin position="431"/>
        <end position="434"/>
    </location>
</feature>
<feature type="binding site" evidence="7">
    <location>
        <position position="212"/>
    </location>
    <ligand>
        <name>UDP-N-acetyl-alpha-D-muramoyl-L-alanyl-D-glutamate</name>
        <dbReference type="ChEBI" id="CHEBI:83900"/>
    </ligand>
</feature>
<dbReference type="InterPro" id="IPR000713">
    <property type="entry name" value="Mur_ligase_N"/>
</dbReference>
<organism evidence="12 13">
    <name type="scientific">Brachybacterium hainanense</name>
    <dbReference type="NCBI Taxonomy" id="1541174"/>
    <lineage>
        <taxon>Bacteria</taxon>
        <taxon>Bacillati</taxon>
        <taxon>Actinomycetota</taxon>
        <taxon>Actinomycetes</taxon>
        <taxon>Micrococcales</taxon>
        <taxon>Dermabacteraceae</taxon>
        <taxon>Brachybacterium</taxon>
    </lineage>
</organism>
<proteinExistence type="inferred from homology"/>
<evidence type="ECO:0000313" key="12">
    <source>
        <dbReference type="EMBL" id="MFC0675492.1"/>
    </source>
</evidence>
<evidence type="ECO:0000256" key="1">
    <source>
        <dbReference type="ARBA" id="ARBA00005898"/>
    </source>
</evidence>
<dbReference type="Pfam" id="PF02875">
    <property type="entry name" value="Mur_ligase_C"/>
    <property type="match status" value="1"/>
</dbReference>
<dbReference type="SUPFAM" id="SSF53244">
    <property type="entry name" value="MurD-like peptide ligases, peptide-binding domain"/>
    <property type="match status" value="1"/>
</dbReference>
<dbReference type="NCBIfam" id="TIGR01085">
    <property type="entry name" value="murE"/>
    <property type="match status" value="1"/>
</dbReference>
<keyword evidence="7" id="KW-0963">Cytoplasm</keyword>
<feature type="binding site" evidence="7">
    <location>
        <position position="484"/>
    </location>
    <ligand>
        <name>meso-2,6-diaminopimelate</name>
        <dbReference type="ChEBI" id="CHEBI:57791"/>
    </ligand>
</feature>
<dbReference type="EMBL" id="JBHLSV010000025">
    <property type="protein sequence ID" value="MFC0675492.1"/>
    <property type="molecule type" value="Genomic_DNA"/>
</dbReference>
<dbReference type="SUPFAM" id="SSF63418">
    <property type="entry name" value="MurE/MurF N-terminal domain"/>
    <property type="match status" value="1"/>
</dbReference>
<comment type="similarity">
    <text evidence="1 7">Belongs to the MurCDEF family. MurE subfamily.</text>
</comment>
<comment type="caution">
    <text evidence="7">Lacks conserved residue(s) required for the propagation of feature annotation.</text>
</comment>
<feature type="binding site" evidence="7">
    <location>
        <position position="407"/>
    </location>
    <ligand>
        <name>meso-2,6-diaminopimelate</name>
        <dbReference type="ChEBI" id="CHEBI:57791"/>
    </ligand>
</feature>
<keyword evidence="5 7" id="KW-0131">Cell cycle</keyword>
<comment type="pathway">
    <text evidence="7 8">Cell wall biogenesis; peptidoglycan biosynthesis.</text>
</comment>
<dbReference type="InterPro" id="IPR013221">
    <property type="entry name" value="Mur_ligase_cen"/>
</dbReference>
<name>A0ABV6RGI0_9MICO</name>
<dbReference type="NCBIfam" id="NF001124">
    <property type="entry name" value="PRK00139.1-2"/>
    <property type="match status" value="1"/>
</dbReference>
<accession>A0ABV6RGI0</accession>
<feature type="binding site" evidence="7">
    <location>
        <begin position="130"/>
        <end position="136"/>
    </location>
    <ligand>
        <name>ATP</name>
        <dbReference type="ChEBI" id="CHEBI:30616"/>
    </ligand>
</feature>
<evidence type="ECO:0000256" key="5">
    <source>
        <dbReference type="ARBA" id="ARBA00023306"/>
    </source>
</evidence>
<keyword evidence="7" id="KW-0460">Magnesium</keyword>
<evidence type="ECO:0000256" key="7">
    <source>
        <dbReference type="HAMAP-Rule" id="MF_00208"/>
    </source>
</evidence>
<comment type="function">
    <text evidence="7">Catalyzes the addition of meso-diaminopimelic acid to the nucleotide precursor UDP-N-acetylmuramoyl-L-alanyl-D-glutamate (UMAG) in the biosynthesis of bacterial cell-wall peptidoglycan.</text>
</comment>
<comment type="catalytic activity">
    <reaction evidence="7">
        <text>UDP-N-acetyl-alpha-D-muramoyl-L-alanyl-D-glutamate + meso-2,6-diaminopimelate + ATP = UDP-N-acetyl-alpha-D-muramoyl-L-alanyl-gamma-D-glutamyl-meso-2,6-diaminopimelate + ADP + phosphate + H(+)</text>
        <dbReference type="Rhea" id="RHEA:23676"/>
        <dbReference type="ChEBI" id="CHEBI:15378"/>
        <dbReference type="ChEBI" id="CHEBI:30616"/>
        <dbReference type="ChEBI" id="CHEBI:43474"/>
        <dbReference type="ChEBI" id="CHEBI:57791"/>
        <dbReference type="ChEBI" id="CHEBI:83900"/>
        <dbReference type="ChEBI" id="CHEBI:83905"/>
        <dbReference type="ChEBI" id="CHEBI:456216"/>
        <dbReference type="EC" id="6.3.2.13"/>
    </reaction>
</comment>